<dbReference type="Gene3D" id="1.10.4100.10">
    <property type="entry name" value="2-methylcitrate dehydratase PrpD"/>
    <property type="match status" value="1"/>
</dbReference>
<evidence type="ECO:0000313" key="5">
    <source>
        <dbReference type="Proteomes" id="UP000309340"/>
    </source>
</evidence>
<accession>A0A4U0XK70</accession>
<evidence type="ECO:0008006" key="6">
    <source>
        <dbReference type="Google" id="ProtNLM"/>
    </source>
</evidence>
<dbReference type="SUPFAM" id="SSF103378">
    <property type="entry name" value="2-methylcitrate dehydratase PrpD"/>
    <property type="match status" value="1"/>
</dbReference>
<name>A0A4U0XK70_9PEZI</name>
<evidence type="ECO:0000259" key="3">
    <source>
        <dbReference type="Pfam" id="PF19305"/>
    </source>
</evidence>
<evidence type="ECO:0000256" key="1">
    <source>
        <dbReference type="ARBA" id="ARBA00006174"/>
    </source>
</evidence>
<dbReference type="Pfam" id="PF03972">
    <property type="entry name" value="MmgE_PrpD_N"/>
    <property type="match status" value="1"/>
</dbReference>
<feature type="domain" description="MmgE/PrpD C-terminal" evidence="3">
    <location>
        <begin position="269"/>
        <end position="429"/>
    </location>
</feature>
<dbReference type="AlphaFoldDB" id="A0A4U0XK70"/>
<dbReference type="Gene3D" id="3.30.1330.120">
    <property type="entry name" value="2-methylcitrate dehydratase PrpD"/>
    <property type="match status" value="1"/>
</dbReference>
<dbReference type="PANTHER" id="PTHR16943:SF8">
    <property type="entry name" value="2-METHYLCITRATE DEHYDRATASE"/>
    <property type="match status" value="1"/>
</dbReference>
<dbReference type="STRING" id="329884.A0A4U0XK70"/>
<comment type="caution">
    <text evidence="4">The sequence shown here is derived from an EMBL/GenBank/DDBJ whole genome shotgun (WGS) entry which is preliminary data.</text>
</comment>
<keyword evidence="5" id="KW-1185">Reference proteome</keyword>
<dbReference type="PANTHER" id="PTHR16943">
    <property type="entry name" value="2-METHYLCITRATE DEHYDRATASE-RELATED"/>
    <property type="match status" value="1"/>
</dbReference>
<dbReference type="InterPro" id="IPR042183">
    <property type="entry name" value="MmgE/PrpD_sf_1"/>
</dbReference>
<dbReference type="InterPro" id="IPR036148">
    <property type="entry name" value="MmgE/PrpD_sf"/>
</dbReference>
<dbReference type="InterPro" id="IPR005656">
    <property type="entry name" value="MmgE_PrpD"/>
</dbReference>
<evidence type="ECO:0000259" key="2">
    <source>
        <dbReference type="Pfam" id="PF03972"/>
    </source>
</evidence>
<sequence>MATKTLASWATNLEASSLPSSVKQAAVRSLYNYIGCAIGGSNHAAVTKAHDALSPFFGKATSTLYGHEGGLKADAQHAALLNGIASHVHDYDDTHLATIIHPTGPVASALLAYAEYKGGVSGPNLLCALTAGIEASCKIGLAVWPEHYDIGWHITSSTGGVGAAVAVGRLMHLSEEQMAHAIGIAAVQVVGLREMFGSDTKSFHPGRAAQSGLLAALLAEKGYTSSPQALEAKRGWANVIAGGGMPKLQKYLAELGEKWEIEANAFKPFPCGIVCHPAIDACIQLHHQMAEKGTSAEAIERVEARVHPLVIELTSKCTPKDGLEAKFSVFHGAAVGLLYGKAGPAQYADKVVQDETVIAVRDKVNATADEGLAADETYLTLYFSDGKKLEMHVEHAVGSLEVPMRDEQLTEKFVDQAALVLGENAKKASEAAWTIGEADDVAEILRSL</sequence>
<gene>
    <name evidence="4" type="ORF">B0A55_05848</name>
</gene>
<dbReference type="Pfam" id="PF19305">
    <property type="entry name" value="MmgE_PrpD_C"/>
    <property type="match status" value="1"/>
</dbReference>
<dbReference type="OrthoDB" id="10267976at2759"/>
<dbReference type="InterPro" id="IPR045336">
    <property type="entry name" value="MmgE_PrpD_N"/>
</dbReference>
<dbReference type="GO" id="GO:0016829">
    <property type="term" value="F:lyase activity"/>
    <property type="evidence" value="ECO:0007669"/>
    <property type="project" value="InterPro"/>
</dbReference>
<protein>
    <recommendedName>
        <fullName evidence="6">2-methylcitrate dehydratase</fullName>
    </recommendedName>
</protein>
<comment type="similarity">
    <text evidence="1">Belongs to the PrpD family.</text>
</comment>
<dbReference type="InterPro" id="IPR045337">
    <property type="entry name" value="MmgE_PrpD_C"/>
</dbReference>
<feature type="domain" description="MmgE/PrpD N-terminal" evidence="2">
    <location>
        <begin position="5"/>
        <end position="247"/>
    </location>
</feature>
<evidence type="ECO:0000313" key="4">
    <source>
        <dbReference type="EMBL" id="TKA76781.1"/>
    </source>
</evidence>
<organism evidence="4 5">
    <name type="scientific">Friedmanniomyces simplex</name>
    <dbReference type="NCBI Taxonomy" id="329884"/>
    <lineage>
        <taxon>Eukaryota</taxon>
        <taxon>Fungi</taxon>
        <taxon>Dikarya</taxon>
        <taxon>Ascomycota</taxon>
        <taxon>Pezizomycotina</taxon>
        <taxon>Dothideomycetes</taxon>
        <taxon>Dothideomycetidae</taxon>
        <taxon>Mycosphaerellales</taxon>
        <taxon>Teratosphaeriaceae</taxon>
        <taxon>Friedmanniomyces</taxon>
    </lineage>
</organism>
<dbReference type="Proteomes" id="UP000309340">
    <property type="component" value="Unassembled WGS sequence"/>
</dbReference>
<proteinExistence type="inferred from homology"/>
<dbReference type="EMBL" id="NAJQ01000153">
    <property type="protein sequence ID" value="TKA76781.1"/>
    <property type="molecule type" value="Genomic_DNA"/>
</dbReference>
<dbReference type="InterPro" id="IPR042188">
    <property type="entry name" value="MmgE/PrpD_sf_2"/>
</dbReference>
<reference evidence="4 5" key="1">
    <citation type="submission" date="2017-03" db="EMBL/GenBank/DDBJ databases">
        <title>Genomes of endolithic fungi from Antarctica.</title>
        <authorList>
            <person name="Coleine C."/>
            <person name="Masonjones S."/>
            <person name="Stajich J.E."/>
        </authorList>
    </citation>
    <scope>NUCLEOTIDE SEQUENCE [LARGE SCALE GENOMIC DNA]</scope>
    <source>
        <strain evidence="4 5">CCFEE 5184</strain>
    </source>
</reference>